<dbReference type="AlphaFoldDB" id="A0A4U3LE63"/>
<dbReference type="EMBL" id="SZPZ01000007">
    <property type="protein sequence ID" value="TKK73641.1"/>
    <property type="molecule type" value="Genomic_DNA"/>
</dbReference>
<dbReference type="OrthoDB" id="4548523at2"/>
<organism evidence="1 2">
    <name type="scientific">Kribbella jiaozuonensis</name>
    <dbReference type="NCBI Taxonomy" id="2575441"/>
    <lineage>
        <taxon>Bacteria</taxon>
        <taxon>Bacillati</taxon>
        <taxon>Actinomycetota</taxon>
        <taxon>Actinomycetes</taxon>
        <taxon>Propionibacteriales</taxon>
        <taxon>Kribbellaceae</taxon>
        <taxon>Kribbella</taxon>
    </lineage>
</organism>
<dbReference type="Proteomes" id="UP000305836">
    <property type="component" value="Unassembled WGS sequence"/>
</dbReference>
<name>A0A4U3LE63_9ACTN</name>
<evidence type="ECO:0000313" key="2">
    <source>
        <dbReference type="Proteomes" id="UP000305836"/>
    </source>
</evidence>
<reference evidence="1 2" key="1">
    <citation type="submission" date="2019-04" db="EMBL/GenBank/DDBJ databases">
        <title>Kribbella sp. NEAU-THZ 27 nov., a novel actinomycete isolated from soil.</title>
        <authorList>
            <person name="Duan L."/>
        </authorList>
    </citation>
    <scope>NUCLEOTIDE SEQUENCE [LARGE SCALE GENOMIC DNA]</scope>
    <source>
        <strain evidence="2">NEAU-THZ27</strain>
    </source>
</reference>
<dbReference type="InterPro" id="IPR034660">
    <property type="entry name" value="DinB/YfiT-like"/>
</dbReference>
<sequence length="232" mass="26026">MAKIPSVTATTPSHRTVGVRVSRRVIVSSELVAITPGSRFCDTAVVGEQAVAFPRLSVRGERVRRMVLRDRPWPDDDLTLAQSVIGYFEFIHTTAVNKLDGLDEQQARATPLATSPVMNPLGLIKHLTAVQRQHIQRTIGGQDLPSLWRSDDHDYEFRIGPDETVTSVVAAYDAEWERSRQTLREVDWSGFIEGYRGPIRVERLLLDVLQESARHLGHLDVVRELIDGARGE</sequence>
<protein>
    <submittedName>
        <fullName evidence="1">DUF664 domain-containing protein</fullName>
    </submittedName>
</protein>
<dbReference type="Gene3D" id="1.20.120.450">
    <property type="entry name" value="dinb family like domain"/>
    <property type="match status" value="1"/>
</dbReference>
<dbReference type="SUPFAM" id="SSF109854">
    <property type="entry name" value="DinB/YfiT-like putative metalloenzymes"/>
    <property type="match status" value="1"/>
</dbReference>
<proteinExistence type="predicted"/>
<accession>A0A4U3LE63</accession>
<comment type="caution">
    <text evidence="1">The sequence shown here is derived from an EMBL/GenBank/DDBJ whole genome shotgun (WGS) entry which is preliminary data.</text>
</comment>
<keyword evidence="2" id="KW-1185">Reference proteome</keyword>
<evidence type="ECO:0000313" key="1">
    <source>
        <dbReference type="EMBL" id="TKK73641.1"/>
    </source>
</evidence>
<gene>
    <name evidence="1" type="ORF">FDA38_40885</name>
</gene>
<dbReference type="InterPro" id="IPR007061">
    <property type="entry name" value="MST-like"/>
</dbReference>
<dbReference type="Pfam" id="PF04978">
    <property type="entry name" value="MST"/>
    <property type="match status" value="1"/>
</dbReference>